<dbReference type="Proteomes" id="UP000502005">
    <property type="component" value="Plasmid pNE1B"/>
</dbReference>
<accession>A0A6B9GGY1</accession>
<protein>
    <submittedName>
        <fullName evidence="1">Uncharacterized protein</fullName>
    </submittedName>
</protein>
<gene>
    <name evidence="1" type="ORF">CUN67_26915</name>
</gene>
<proteinExistence type="predicted"/>
<dbReference type="RefSeq" id="WP_208717866.1">
    <property type="nucleotide sequence ID" value="NZ_CP024770.1"/>
</dbReference>
<evidence type="ECO:0000313" key="2">
    <source>
        <dbReference type="Proteomes" id="UP000502005"/>
    </source>
</evidence>
<evidence type="ECO:0000313" key="1">
    <source>
        <dbReference type="EMBL" id="QGY32586.1"/>
    </source>
</evidence>
<sequence length="64" mass="7269">MERQRCGTSSLAFDIDMFNSSTLADAIEQRYQAGLLPELRRRRLLDTDYQGSDFRSSLDLAPLG</sequence>
<keyword evidence="1" id="KW-0614">Plasmid</keyword>
<geneLocation type="plasmid" evidence="2">
    <name>pne1b</name>
</geneLocation>
<dbReference type="AlphaFoldDB" id="A0A6B9GGY1"/>
<dbReference type="EMBL" id="CP024770">
    <property type="protein sequence ID" value="QGY32586.1"/>
    <property type="molecule type" value="Genomic_DNA"/>
</dbReference>
<name>A0A6B9GGY1_PANCY</name>
<organism evidence="1 2">
    <name type="scientific">Pantoea cypripedii</name>
    <name type="common">Pectobacterium cypripedii</name>
    <name type="synonym">Erwinia cypripedii</name>
    <dbReference type="NCBI Taxonomy" id="55209"/>
    <lineage>
        <taxon>Bacteria</taxon>
        <taxon>Pseudomonadati</taxon>
        <taxon>Pseudomonadota</taxon>
        <taxon>Gammaproteobacteria</taxon>
        <taxon>Enterobacterales</taxon>
        <taxon>Erwiniaceae</taxon>
        <taxon>Pantoea</taxon>
    </lineage>
</organism>
<reference evidence="1 2" key="1">
    <citation type="submission" date="2017-11" db="EMBL/GenBank/DDBJ databases">
        <title>Genome sequence of Pantoea cypripedii NE1.</title>
        <authorList>
            <person name="Nascimento F.X."/>
        </authorList>
    </citation>
    <scope>NUCLEOTIDE SEQUENCE [LARGE SCALE GENOMIC DNA]</scope>
    <source>
        <strain evidence="1 2">NE1</strain>
        <plasmid evidence="2">pne1b</plasmid>
    </source>
</reference>